<keyword evidence="3" id="KW-1185">Reference proteome</keyword>
<proteinExistence type="predicted"/>
<evidence type="ECO:0000313" key="2">
    <source>
        <dbReference type="EMBL" id="KAJ7762529.1"/>
    </source>
</evidence>
<sequence length="153" mass="16923">MKYFFAQLTFLTLSLAKITDAPRPFVVQILDVALLAEHLESAFYRQALKRFEQPDFSAAGLPDWARGHFQQSELMSWRPVNTTSISPSSDPSFASAPSSKLSVSLLTLAALQFVDAKDYVTIAGGILAVEARHAVPLMNRLSWINSVVQHNDT</sequence>
<comment type="caution">
    <text evidence="2">The sequence shown here is derived from an EMBL/GenBank/DDBJ whole genome shotgun (WGS) entry which is preliminary data.</text>
</comment>
<dbReference type="EMBL" id="JARKIB010000032">
    <property type="protein sequence ID" value="KAJ7762529.1"/>
    <property type="molecule type" value="Genomic_DNA"/>
</dbReference>
<feature type="chain" id="PRO_5041968168" evidence="1">
    <location>
        <begin position="17"/>
        <end position="153"/>
    </location>
</feature>
<evidence type="ECO:0000256" key="1">
    <source>
        <dbReference type="SAM" id="SignalP"/>
    </source>
</evidence>
<evidence type="ECO:0000313" key="3">
    <source>
        <dbReference type="Proteomes" id="UP001215598"/>
    </source>
</evidence>
<reference evidence="2" key="1">
    <citation type="submission" date="2023-03" db="EMBL/GenBank/DDBJ databases">
        <title>Massive genome expansion in bonnet fungi (Mycena s.s.) driven by repeated elements and novel gene families across ecological guilds.</title>
        <authorList>
            <consortium name="Lawrence Berkeley National Laboratory"/>
            <person name="Harder C.B."/>
            <person name="Miyauchi S."/>
            <person name="Viragh M."/>
            <person name="Kuo A."/>
            <person name="Thoen E."/>
            <person name="Andreopoulos B."/>
            <person name="Lu D."/>
            <person name="Skrede I."/>
            <person name="Drula E."/>
            <person name="Henrissat B."/>
            <person name="Morin E."/>
            <person name="Kohler A."/>
            <person name="Barry K."/>
            <person name="LaButti K."/>
            <person name="Morin E."/>
            <person name="Salamov A."/>
            <person name="Lipzen A."/>
            <person name="Mereny Z."/>
            <person name="Hegedus B."/>
            <person name="Baldrian P."/>
            <person name="Stursova M."/>
            <person name="Weitz H."/>
            <person name="Taylor A."/>
            <person name="Grigoriev I.V."/>
            <person name="Nagy L.G."/>
            <person name="Martin F."/>
            <person name="Kauserud H."/>
        </authorList>
    </citation>
    <scope>NUCLEOTIDE SEQUENCE</scope>
    <source>
        <strain evidence="2">CBHHK182m</strain>
    </source>
</reference>
<organism evidence="2 3">
    <name type="scientific">Mycena metata</name>
    <dbReference type="NCBI Taxonomy" id="1033252"/>
    <lineage>
        <taxon>Eukaryota</taxon>
        <taxon>Fungi</taxon>
        <taxon>Dikarya</taxon>
        <taxon>Basidiomycota</taxon>
        <taxon>Agaricomycotina</taxon>
        <taxon>Agaricomycetes</taxon>
        <taxon>Agaricomycetidae</taxon>
        <taxon>Agaricales</taxon>
        <taxon>Marasmiineae</taxon>
        <taxon>Mycenaceae</taxon>
        <taxon>Mycena</taxon>
    </lineage>
</organism>
<feature type="signal peptide" evidence="1">
    <location>
        <begin position="1"/>
        <end position="16"/>
    </location>
</feature>
<dbReference type="Proteomes" id="UP001215598">
    <property type="component" value="Unassembled WGS sequence"/>
</dbReference>
<dbReference type="Pfam" id="PF13668">
    <property type="entry name" value="Ferritin_2"/>
    <property type="match status" value="1"/>
</dbReference>
<keyword evidence="1" id="KW-0732">Signal</keyword>
<dbReference type="AlphaFoldDB" id="A0AAD7JFC0"/>
<protein>
    <submittedName>
        <fullName evidence="2">Uncharacterized protein</fullName>
    </submittedName>
</protein>
<gene>
    <name evidence="2" type="ORF">B0H16DRAFT_1718979</name>
</gene>
<name>A0AAD7JFC0_9AGAR</name>
<accession>A0AAD7JFC0</accession>